<keyword evidence="2" id="KW-1185">Reference proteome</keyword>
<dbReference type="AlphaFoldDB" id="A0A8T9QCX9"/>
<protein>
    <submittedName>
        <fullName evidence="1">Uncharacterized protein</fullName>
    </submittedName>
</protein>
<evidence type="ECO:0000313" key="2">
    <source>
        <dbReference type="Proteomes" id="UP000831796"/>
    </source>
</evidence>
<reference evidence="1" key="1">
    <citation type="submission" date="2022-04" db="EMBL/GenBank/DDBJ databases">
        <title>Hymenobacter sp. isolated from the air.</title>
        <authorList>
            <person name="Won M."/>
            <person name="Lee C.-M."/>
            <person name="Woen H.-Y."/>
            <person name="Kwon S.-W."/>
        </authorList>
    </citation>
    <scope>NUCLEOTIDE SEQUENCE</scope>
    <source>
        <strain evidence="1">5116S-3</strain>
        <plasmid evidence="1">unnamed2</plasmid>
    </source>
</reference>
<keyword evidence="1" id="KW-0614">Plasmid</keyword>
<dbReference type="Proteomes" id="UP000831796">
    <property type="component" value="Plasmid unnamed2"/>
</dbReference>
<dbReference type="KEGG" id="hcu:MUN79_29515"/>
<geneLocation type="plasmid" evidence="1 2">
    <name>unnamed2</name>
</geneLocation>
<gene>
    <name evidence="1" type="ORF">MUN79_29515</name>
</gene>
<sequence length="83" mass="8677">MADVYCKYCGHKANTVAALTSGACMHHPLGVAKGKHSLYEGATKSSYTCKNCGHKANSISALTSGACMRHPNGVAKGKHEPVM</sequence>
<dbReference type="EMBL" id="CP095048">
    <property type="protein sequence ID" value="UOQ75317.1"/>
    <property type="molecule type" value="Genomic_DNA"/>
</dbReference>
<organism evidence="1 2">
    <name type="scientific">Hymenobacter cellulosilyticus</name>
    <dbReference type="NCBI Taxonomy" id="2932248"/>
    <lineage>
        <taxon>Bacteria</taxon>
        <taxon>Pseudomonadati</taxon>
        <taxon>Bacteroidota</taxon>
        <taxon>Cytophagia</taxon>
        <taxon>Cytophagales</taxon>
        <taxon>Hymenobacteraceae</taxon>
        <taxon>Hymenobacter</taxon>
    </lineage>
</organism>
<name>A0A8T9QCX9_9BACT</name>
<accession>A0A8T9QCX9</accession>
<dbReference type="PROSITE" id="PS51257">
    <property type="entry name" value="PROKAR_LIPOPROTEIN"/>
    <property type="match status" value="1"/>
</dbReference>
<proteinExistence type="predicted"/>
<evidence type="ECO:0000313" key="1">
    <source>
        <dbReference type="EMBL" id="UOQ75317.1"/>
    </source>
</evidence>